<dbReference type="InterPro" id="IPR013403">
    <property type="entry name" value="CRISPR-assoc_prot_Csb1/Cas7u"/>
</dbReference>
<name>A0A848L2G6_9ACTN</name>
<dbReference type="Proteomes" id="UP000550729">
    <property type="component" value="Unassembled WGS sequence"/>
</dbReference>
<evidence type="ECO:0000313" key="1">
    <source>
        <dbReference type="EMBL" id="NMO01848.1"/>
    </source>
</evidence>
<gene>
    <name evidence="1" type="primary">cas7u</name>
    <name evidence="1" type="ORF">HH308_11560</name>
</gene>
<keyword evidence="2" id="KW-1185">Reference proteome</keyword>
<dbReference type="AlphaFoldDB" id="A0A848L2G6"/>
<evidence type="ECO:0000313" key="2">
    <source>
        <dbReference type="Proteomes" id="UP000550729"/>
    </source>
</evidence>
<dbReference type="Pfam" id="PF09617">
    <property type="entry name" value="Cas_GSU0053"/>
    <property type="match status" value="1"/>
</dbReference>
<sequence>MIETELIPLGGRNVAVAPPTYAGAERDRNKGPQFAETAQAFVPSKDGRGWYREIRRDGEDPVLARRVLIDSVASQSGRAESALWEIQEQLGLELPGITITGSYSGEPASELERQTADALNTTISTWTAPHRQADAWIRFAETADGEQVWQQDVPDSVKRLITSTSAATGERLYSNFPNSALYGYWLSSGTASRHKLPRAYSSEIVGFGVRPVITGTTKLDAGGGASEKSKVKIGTDGKLSIGSGNKPSSAGFGQVPSQPVTTGYLCELILQQASLSLTMLRSLTFQDQKVKDAALTVLTLLGMTGHHLAGQDGFLRSSCSLVPITDRWGWIRRGDLHPEPLDVTGFDELRDALLEAIRDAEALGLSFAEPVQLRFSEAERDLIEERVRLESAKQSTEGE</sequence>
<organism evidence="1 2">
    <name type="scientific">Gordonia asplenii</name>
    <dbReference type="NCBI Taxonomy" id="2725283"/>
    <lineage>
        <taxon>Bacteria</taxon>
        <taxon>Bacillati</taxon>
        <taxon>Actinomycetota</taxon>
        <taxon>Actinomycetes</taxon>
        <taxon>Mycobacteriales</taxon>
        <taxon>Gordoniaceae</taxon>
        <taxon>Gordonia</taxon>
    </lineage>
</organism>
<dbReference type="RefSeq" id="WP_170194355.1">
    <property type="nucleotide sequence ID" value="NZ_JABBNB010000010.1"/>
</dbReference>
<comment type="caution">
    <text evidence="1">The sequence shown here is derived from an EMBL/GenBank/DDBJ whole genome shotgun (WGS) entry which is preliminary data.</text>
</comment>
<dbReference type="EMBL" id="JABBNB010000010">
    <property type="protein sequence ID" value="NMO01848.1"/>
    <property type="molecule type" value="Genomic_DNA"/>
</dbReference>
<protein>
    <submittedName>
        <fullName evidence="1">Type I-U CRISPR-associated protein Cas7</fullName>
    </submittedName>
</protein>
<reference evidence="1 2" key="1">
    <citation type="submission" date="2020-04" db="EMBL/GenBank/DDBJ databases">
        <title>Gordonia sp. nov. TBRC 11910.</title>
        <authorList>
            <person name="Suriyachadkun C."/>
        </authorList>
    </citation>
    <scope>NUCLEOTIDE SEQUENCE [LARGE SCALE GENOMIC DNA]</scope>
    <source>
        <strain evidence="1 2">TBRC 11910</strain>
    </source>
</reference>
<proteinExistence type="predicted"/>
<dbReference type="NCBIfam" id="TIGR02570">
    <property type="entry name" value="cas7_GSU0053"/>
    <property type="match status" value="1"/>
</dbReference>
<accession>A0A848L2G6</accession>